<dbReference type="Pfam" id="PF08491">
    <property type="entry name" value="SE"/>
    <property type="match status" value="1"/>
</dbReference>
<dbReference type="EMBL" id="OCMF01000002">
    <property type="protein sequence ID" value="SOC80264.1"/>
    <property type="molecule type" value="Genomic_DNA"/>
</dbReference>
<evidence type="ECO:0000259" key="3">
    <source>
        <dbReference type="Pfam" id="PF08491"/>
    </source>
</evidence>
<sequence>MIIIGGGLAGLTAAIHLAQKGQKITLFEKETYPHHKVCGEYLSREIKPYFDHLKIPLADLLPKNISRLQYSTPAGRSLEVKLPLGAFGVSRFSLDNLLFETALANGVQVIREKVLKVEFLNDHFEVGTSQNTYAAAHVLGSFGKRSVLDKNLDRKFFQLSAPWVAVKSHYAMKNFSDDLVALHNFKGGYCGLSRTESGSINMCYLASYDSFKKHKDPEKFNREVLCENPFLESFLAKAVPVFSQPLTIAQISFEKKEAVKDHMLMLGDAAGLIHPLCGNGMAIAIHSAKIASEELLHHIDSKTSREQLENRYRKRWEATFSRRFSTATWLQKILLREKMAEISQSLISKVPFLLPHIIKQTHGSPIK</sequence>
<dbReference type="Proteomes" id="UP000219193">
    <property type="component" value="Unassembled WGS sequence"/>
</dbReference>
<dbReference type="SUPFAM" id="SSF51905">
    <property type="entry name" value="FAD/NAD(P)-binding domain"/>
    <property type="match status" value="1"/>
</dbReference>
<evidence type="ECO:0000256" key="1">
    <source>
        <dbReference type="ARBA" id="ARBA00004141"/>
    </source>
</evidence>
<dbReference type="PANTHER" id="PTHR42685">
    <property type="entry name" value="GERANYLGERANYL DIPHOSPHATE REDUCTASE"/>
    <property type="match status" value="1"/>
</dbReference>
<dbReference type="GO" id="GO:0050660">
    <property type="term" value="F:flavin adenine dinucleotide binding"/>
    <property type="evidence" value="ECO:0007669"/>
    <property type="project" value="InterPro"/>
</dbReference>
<dbReference type="InterPro" id="IPR013698">
    <property type="entry name" value="Squalene_epoxidase"/>
</dbReference>
<reference evidence="5" key="1">
    <citation type="submission" date="2017-09" db="EMBL/GenBank/DDBJ databases">
        <authorList>
            <person name="Varghese N."/>
            <person name="Submissions S."/>
        </authorList>
    </citation>
    <scope>NUCLEOTIDE SEQUENCE [LARGE SCALE GENOMIC DNA]</scope>
    <source>
        <strain evidence="5">CGMCC 1.12641</strain>
    </source>
</reference>
<feature type="domain" description="FAD dependent oxidoreductase" evidence="2">
    <location>
        <begin position="2"/>
        <end position="33"/>
    </location>
</feature>
<protein>
    <submittedName>
        <fullName evidence="4">Dehydrogenase (Flavoprotein)</fullName>
    </submittedName>
</protein>
<comment type="subcellular location">
    <subcellularLocation>
        <location evidence="1">Membrane</location>
        <topology evidence="1">Multi-pass membrane protein</topology>
    </subcellularLocation>
</comment>
<evidence type="ECO:0000313" key="4">
    <source>
        <dbReference type="EMBL" id="SOC80264.1"/>
    </source>
</evidence>
<evidence type="ECO:0000259" key="2">
    <source>
        <dbReference type="Pfam" id="PF01266"/>
    </source>
</evidence>
<dbReference type="GO" id="GO:0004506">
    <property type="term" value="F:squalene monooxygenase activity"/>
    <property type="evidence" value="ECO:0007669"/>
    <property type="project" value="InterPro"/>
</dbReference>
<dbReference type="InterPro" id="IPR036188">
    <property type="entry name" value="FAD/NAD-bd_sf"/>
</dbReference>
<accession>A0A285X649</accession>
<evidence type="ECO:0000313" key="5">
    <source>
        <dbReference type="Proteomes" id="UP000219193"/>
    </source>
</evidence>
<keyword evidence="5" id="KW-1185">Reference proteome</keyword>
<proteinExistence type="predicted"/>
<dbReference type="Pfam" id="PF01266">
    <property type="entry name" value="DAO"/>
    <property type="match status" value="1"/>
</dbReference>
<gene>
    <name evidence="4" type="ORF">SAMN06296241_1810</name>
</gene>
<dbReference type="GO" id="GO:0016020">
    <property type="term" value="C:membrane"/>
    <property type="evidence" value="ECO:0007669"/>
    <property type="project" value="UniProtKB-SubCell"/>
</dbReference>
<dbReference type="InterPro" id="IPR006076">
    <property type="entry name" value="FAD-dep_OxRdtase"/>
</dbReference>
<dbReference type="PANTHER" id="PTHR42685:SF22">
    <property type="entry name" value="CONDITIONED MEDIUM FACTOR RECEPTOR 1"/>
    <property type="match status" value="1"/>
</dbReference>
<name>A0A285X649_9FLAO</name>
<feature type="domain" description="Squalene epoxidase" evidence="3">
    <location>
        <begin position="256"/>
        <end position="315"/>
    </location>
</feature>
<dbReference type="Gene3D" id="3.50.50.60">
    <property type="entry name" value="FAD/NAD(P)-binding domain"/>
    <property type="match status" value="1"/>
</dbReference>
<dbReference type="InterPro" id="IPR050407">
    <property type="entry name" value="Geranylgeranyl_reductase"/>
</dbReference>
<organism evidence="4 5">
    <name type="scientific">Salinimicrobium sediminis</name>
    <dbReference type="NCBI Taxonomy" id="1343891"/>
    <lineage>
        <taxon>Bacteria</taxon>
        <taxon>Pseudomonadati</taxon>
        <taxon>Bacteroidota</taxon>
        <taxon>Flavobacteriia</taxon>
        <taxon>Flavobacteriales</taxon>
        <taxon>Flavobacteriaceae</taxon>
        <taxon>Salinimicrobium</taxon>
    </lineage>
</organism>
<dbReference type="AlphaFoldDB" id="A0A285X649"/>